<dbReference type="InterPro" id="IPR051535">
    <property type="entry name" value="Siderophore_ABC-ATPase"/>
</dbReference>
<reference evidence="9" key="2">
    <citation type="submission" date="2015-03" db="EMBL/GenBank/DDBJ databases">
        <title>Genome sequence of Pseudoalteromonas citrea.</title>
        <authorList>
            <person name="Xie B.-B."/>
            <person name="Rong J.-C."/>
            <person name="Qin Q.-L."/>
            <person name="Zhang Y.-Z."/>
        </authorList>
    </citation>
    <scope>NUCLEOTIDE SEQUENCE</scope>
    <source>
        <strain evidence="9">DSM 8771</strain>
    </source>
</reference>
<dbReference type="GO" id="GO:0006302">
    <property type="term" value="P:double-strand break repair"/>
    <property type="evidence" value="ECO:0007669"/>
    <property type="project" value="InterPro"/>
</dbReference>
<evidence type="ECO:0000313" key="10">
    <source>
        <dbReference type="Proteomes" id="UP000016487"/>
    </source>
</evidence>
<dbReference type="Pfam" id="PF13476">
    <property type="entry name" value="AAA_23"/>
    <property type="match status" value="1"/>
</dbReference>
<dbReference type="RefSeq" id="WP_010367802.1">
    <property type="nucleotide sequence ID" value="NZ_AHBZ03000027.1"/>
</dbReference>
<gene>
    <name evidence="9" type="ORF">PCIT_b0975</name>
</gene>
<evidence type="ECO:0000256" key="1">
    <source>
        <dbReference type="ARBA" id="ARBA00004202"/>
    </source>
</evidence>
<evidence type="ECO:0000256" key="7">
    <source>
        <dbReference type="ARBA" id="ARBA00023136"/>
    </source>
</evidence>
<sequence length="243" mass="27462">MNLEDRPYIREIQLKRDKIENFDIYPFCIPAIKELESLEFHPDVTFFIGENGAGKSTLIEAIAVAQGFNPEGGTKNSLFSTSQTHSELHGQIKSIKSFKHPKDGYFLRAESFYNVATMMDETGYLQGYGGQSLHEQSHGESFMATLTNKLRGNGLYIMDEPEAALSPARQMAAISAIHQLVEKNSQFIIATHSPILLAYPRAKIYQFSDSGISEVAYEDTEHYKITKDFLNHHEKMMNILMEA</sequence>
<keyword evidence="2" id="KW-0813">Transport</keyword>
<dbReference type="SMART" id="SM00382">
    <property type="entry name" value="AAA"/>
    <property type="match status" value="1"/>
</dbReference>
<protein>
    <recommendedName>
        <fullName evidence="8">AAA+ ATPase domain-containing protein</fullName>
    </recommendedName>
</protein>
<keyword evidence="5" id="KW-0408">Iron</keyword>
<dbReference type="SUPFAM" id="SSF52540">
    <property type="entry name" value="P-loop containing nucleoside triphosphate hydrolases"/>
    <property type="match status" value="1"/>
</dbReference>
<evidence type="ECO:0000259" key="8">
    <source>
        <dbReference type="SMART" id="SM00382"/>
    </source>
</evidence>
<evidence type="ECO:0000256" key="4">
    <source>
        <dbReference type="ARBA" id="ARBA00022496"/>
    </source>
</evidence>
<dbReference type="AlphaFoldDB" id="A0AAD4FQA2"/>
<evidence type="ECO:0000313" key="9">
    <source>
        <dbReference type="EMBL" id="KAF7764881.1"/>
    </source>
</evidence>
<keyword evidence="3" id="KW-1003">Cell membrane</keyword>
<comment type="subcellular location">
    <subcellularLocation>
        <location evidence="1">Cell membrane</location>
        <topology evidence="1">Peripheral membrane protein</topology>
    </subcellularLocation>
</comment>
<dbReference type="GO" id="GO:0005886">
    <property type="term" value="C:plasma membrane"/>
    <property type="evidence" value="ECO:0007669"/>
    <property type="project" value="UniProtKB-SubCell"/>
</dbReference>
<accession>A0AAD4FQA2</accession>
<keyword evidence="4" id="KW-0410">Iron transport</keyword>
<dbReference type="PANTHER" id="PTHR42771">
    <property type="entry name" value="IRON(3+)-HYDROXAMATE IMPORT ATP-BINDING PROTEIN FHUC"/>
    <property type="match status" value="1"/>
</dbReference>
<dbReference type="InterPro" id="IPR027417">
    <property type="entry name" value="P-loop_NTPase"/>
</dbReference>
<dbReference type="Proteomes" id="UP000016487">
    <property type="component" value="Unassembled WGS sequence"/>
</dbReference>
<organism evidence="9 10">
    <name type="scientific">Pseudoalteromonas citrea</name>
    <dbReference type="NCBI Taxonomy" id="43655"/>
    <lineage>
        <taxon>Bacteria</taxon>
        <taxon>Pseudomonadati</taxon>
        <taxon>Pseudomonadota</taxon>
        <taxon>Gammaproteobacteria</taxon>
        <taxon>Alteromonadales</taxon>
        <taxon>Pseudoalteromonadaceae</taxon>
        <taxon>Pseudoalteromonas</taxon>
    </lineage>
</organism>
<dbReference type="GO" id="GO:0006826">
    <property type="term" value="P:iron ion transport"/>
    <property type="evidence" value="ECO:0007669"/>
    <property type="project" value="UniProtKB-KW"/>
</dbReference>
<dbReference type="GO" id="GO:0016887">
    <property type="term" value="F:ATP hydrolysis activity"/>
    <property type="evidence" value="ECO:0007669"/>
    <property type="project" value="InterPro"/>
</dbReference>
<dbReference type="InterPro" id="IPR038729">
    <property type="entry name" value="Rad50/SbcC_AAA"/>
</dbReference>
<dbReference type="PANTHER" id="PTHR42771:SF2">
    <property type="entry name" value="IRON(3+)-HYDROXAMATE IMPORT ATP-BINDING PROTEIN FHUC"/>
    <property type="match status" value="1"/>
</dbReference>
<name>A0AAD4FQA2_9GAMM</name>
<dbReference type="EMBL" id="AHBZ03000027">
    <property type="protein sequence ID" value="KAF7764881.1"/>
    <property type="molecule type" value="Genomic_DNA"/>
</dbReference>
<evidence type="ECO:0000256" key="3">
    <source>
        <dbReference type="ARBA" id="ARBA00022475"/>
    </source>
</evidence>
<feature type="domain" description="AAA+ ATPase" evidence="8">
    <location>
        <begin position="41"/>
        <end position="211"/>
    </location>
</feature>
<comment type="caution">
    <text evidence="9">The sequence shown here is derived from an EMBL/GenBank/DDBJ whole genome shotgun (WGS) entry which is preliminary data.</text>
</comment>
<dbReference type="Gene3D" id="3.40.50.300">
    <property type="entry name" value="P-loop containing nucleotide triphosphate hydrolases"/>
    <property type="match status" value="2"/>
</dbReference>
<keyword evidence="6" id="KW-0406">Ion transport</keyword>
<evidence type="ECO:0000256" key="5">
    <source>
        <dbReference type="ARBA" id="ARBA00023004"/>
    </source>
</evidence>
<evidence type="ECO:0000256" key="2">
    <source>
        <dbReference type="ARBA" id="ARBA00022448"/>
    </source>
</evidence>
<proteinExistence type="predicted"/>
<dbReference type="InterPro" id="IPR003593">
    <property type="entry name" value="AAA+_ATPase"/>
</dbReference>
<reference evidence="9" key="1">
    <citation type="journal article" date="2012" name="J. Bacteriol.">
        <title>Genome sequences of type strains of seven species of the marine bacterium Pseudoalteromonas.</title>
        <authorList>
            <person name="Xie B.B."/>
            <person name="Shu Y.L."/>
            <person name="Qin Q.L."/>
            <person name="Rong J.C."/>
            <person name="Zhang X.Y."/>
            <person name="Chen X.L."/>
            <person name="Shi M."/>
            <person name="He H.L."/>
            <person name="Zhou B.C."/>
            <person name="Zhang Y.Z."/>
        </authorList>
    </citation>
    <scope>NUCLEOTIDE SEQUENCE</scope>
    <source>
        <strain evidence="9">DSM 8771</strain>
    </source>
</reference>
<keyword evidence="7" id="KW-0472">Membrane</keyword>
<evidence type="ECO:0000256" key="6">
    <source>
        <dbReference type="ARBA" id="ARBA00023065"/>
    </source>
</evidence>
<dbReference type="CDD" id="cd00267">
    <property type="entry name" value="ABC_ATPase"/>
    <property type="match status" value="1"/>
</dbReference>